<evidence type="ECO:0000313" key="3">
    <source>
        <dbReference type="Proteomes" id="UP000230750"/>
    </source>
</evidence>
<protein>
    <submittedName>
        <fullName evidence="2">Uncharacterized protein</fullName>
    </submittedName>
</protein>
<sequence>MELIFSNCVEYNGPESGKRHSLFREKEYTMMGANVASCFQEALDQHFPPGCISDGELSDIASDQDSAYCLSYPRELRRRSKALNYTEMESTSDSGDTGRDEDDEERSEERAEESKVYPSYLEEKRRSGDVEVQEDVTSEGLQSNSTNQDHDSVEEENSRMERNESPGDAGLEEDGSVVVPSSPKKSKIVLPTKKEDEEQSEKLYFTKEATVSGKKEKAREPSAKKKSPNRPRKTKVTSENESVSKPEHSLTTENRSKRKSEEMEEVSSNYVDNQTSNSHLTSLQRLEAITDRLGMSLDDSDRKDLIVRSDNSVLNKSKESPEAKSASPPQPVTIAKVTAKVKEDLTLSGGHCKSLNKEIKPVPVSSTRASQPLVKIKSETAATFSPCSVSQGRPSKNTLPEVASPLVVPSNLSTVYNAVNPLDPTSTPSAKPSSDSYVSSVKVATGHHHPMGATATADTYFSNVTSKSSPAGSPKVGEGDAPRLLTGFRPGKSSHFSAFHSVGKDRPRIEGSVDIKQSSFPGQLMQQSPSQIGNLSQHGAKGLSYSTFVPSGTPGFNPPQQATTSKLNDPSSPFQPSKTFPSQPTIVRPVSRYPAQAAQSLRQNQYLLHQSGAISNQAPATMGPQLNILQIASAPSLTLNIQPNGLLNSQSVVNVAAGRQTVPGMYGQGMNPVNNHMVQHNLQQKPTLVVQYQGTPGETPPTMLNFEQITSEESQ</sequence>
<feature type="region of interest" description="Disordered" evidence="1">
    <location>
        <begin position="550"/>
        <end position="585"/>
    </location>
</feature>
<name>A0A2G8KFM9_STIJA</name>
<feature type="compositionally biased region" description="Basic and acidic residues" evidence="1">
    <location>
        <begin position="236"/>
        <end position="250"/>
    </location>
</feature>
<feature type="compositionally biased region" description="Polar residues" evidence="1">
    <location>
        <begin position="266"/>
        <end position="281"/>
    </location>
</feature>
<organism evidence="2 3">
    <name type="scientific">Stichopus japonicus</name>
    <name type="common">Sea cucumber</name>
    <dbReference type="NCBI Taxonomy" id="307972"/>
    <lineage>
        <taxon>Eukaryota</taxon>
        <taxon>Metazoa</taxon>
        <taxon>Echinodermata</taxon>
        <taxon>Eleutherozoa</taxon>
        <taxon>Echinozoa</taxon>
        <taxon>Holothuroidea</taxon>
        <taxon>Aspidochirotacea</taxon>
        <taxon>Aspidochirotida</taxon>
        <taxon>Stichopodidae</taxon>
        <taxon>Apostichopus</taxon>
    </lineage>
</organism>
<feature type="compositionally biased region" description="Basic and acidic residues" evidence="1">
    <location>
        <begin position="192"/>
        <end position="205"/>
    </location>
</feature>
<feature type="region of interest" description="Disordered" evidence="1">
    <location>
        <begin position="294"/>
        <end position="332"/>
    </location>
</feature>
<evidence type="ECO:0000313" key="2">
    <source>
        <dbReference type="EMBL" id="PIK46802.1"/>
    </source>
</evidence>
<dbReference type="Proteomes" id="UP000230750">
    <property type="component" value="Unassembled WGS sequence"/>
</dbReference>
<reference evidence="2 3" key="1">
    <citation type="journal article" date="2017" name="PLoS Biol.">
        <title>The sea cucumber genome provides insights into morphological evolution and visceral regeneration.</title>
        <authorList>
            <person name="Zhang X."/>
            <person name="Sun L."/>
            <person name="Yuan J."/>
            <person name="Sun Y."/>
            <person name="Gao Y."/>
            <person name="Zhang L."/>
            <person name="Li S."/>
            <person name="Dai H."/>
            <person name="Hamel J.F."/>
            <person name="Liu C."/>
            <person name="Yu Y."/>
            <person name="Liu S."/>
            <person name="Lin W."/>
            <person name="Guo K."/>
            <person name="Jin S."/>
            <person name="Xu P."/>
            <person name="Storey K.B."/>
            <person name="Huan P."/>
            <person name="Zhang T."/>
            <person name="Zhou Y."/>
            <person name="Zhang J."/>
            <person name="Lin C."/>
            <person name="Li X."/>
            <person name="Xing L."/>
            <person name="Huo D."/>
            <person name="Sun M."/>
            <person name="Wang L."/>
            <person name="Mercier A."/>
            <person name="Li F."/>
            <person name="Yang H."/>
            <person name="Xiang J."/>
        </authorList>
    </citation>
    <scope>NUCLEOTIDE SEQUENCE [LARGE SCALE GENOMIC DNA]</scope>
    <source>
        <strain evidence="2">Shaxun</strain>
        <tissue evidence="2">Muscle</tissue>
    </source>
</reference>
<feature type="compositionally biased region" description="Polar residues" evidence="1">
    <location>
        <begin position="558"/>
        <end position="585"/>
    </location>
</feature>
<gene>
    <name evidence="2" type="ORF">BSL78_16353</name>
</gene>
<feature type="compositionally biased region" description="Basic and acidic residues" evidence="1">
    <location>
        <begin position="148"/>
        <end position="165"/>
    </location>
</feature>
<comment type="caution">
    <text evidence="2">The sequence shown here is derived from an EMBL/GenBank/DDBJ whole genome shotgun (WGS) entry which is preliminary data.</text>
</comment>
<feature type="compositionally biased region" description="Basic and acidic residues" evidence="1">
    <location>
        <begin position="107"/>
        <end position="129"/>
    </location>
</feature>
<feature type="compositionally biased region" description="Basic residues" evidence="1">
    <location>
        <begin position="224"/>
        <end position="235"/>
    </location>
</feature>
<evidence type="ECO:0000256" key="1">
    <source>
        <dbReference type="SAM" id="MobiDB-lite"/>
    </source>
</evidence>
<feature type="compositionally biased region" description="Basic and acidic residues" evidence="1">
    <location>
        <begin position="213"/>
        <end position="223"/>
    </location>
</feature>
<dbReference type="EMBL" id="MRZV01000620">
    <property type="protein sequence ID" value="PIK46802.1"/>
    <property type="molecule type" value="Genomic_DNA"/>
</dbReference>
<dbReference type="AlphaFoldDB" id="A0A2G8KFM9"/>
<keyword evidence="3" id="KW-1185">Reference proteome</keyword>
<feature type="region of interest" description="Disordered" evidence="1">
    <location>
        <begin position="81"/>
        <end position="281"/>
    </location>
</feature>
<accession>A0A2G8KFM9</accession>
<proteinExistence type="predicted"/>